<comment type="function">
    <text evidence="3">Core subunit of the mitochondrial membrane respiratory chain NADH dehydrogenase (Complex I) which catalyzes electron transfer from NADH through the respiratory chain, using ubiquinone as an electron acceptor. Essential for the catalytic activity and assembly of complex I.</text>
</comment>
<evidence type="ECO:0000256" key="3">
    <source>
        <dbReference type="ARBA" id="ARBA00024313"/>
    </source>
</evidence>
<dbReference type="GO" id="GO:0008137">
    <property type="term" value="F:NADH dehydrogenase (ubiquinone) activity"/>
    <property type="evidence" value="ECO:0007669"/>
    <property type="project" value="InterPro"/>
</dbReference>
<dbReference type="PANTHER" id="PTHR10884:SF14">
    <property type="entry name" value="NADH DEHYDROGENASE [UBIQUINONE] IRON-SULFUR PROTEIN 3, MITOCHONDRIAL"/>
    <property type="match status" value="1"/>
</dbReference>
<proteinExistence type="inferred from homology"/>
<evidence type="ECO:0000313" key="8">
    <source>
        <dbReference type="Ensembl" id="ENSCANP00000040140.1"/>
    </source>
</evidence>
<organism evidence="8 9">
    <name type="scientific">Colobus angolensis palliatus</name>
    <name type="common">Peters' Angolan colobus</name>
    <dbReference type="NCBI Taxonomy" id="336983"/>
    <lineage>
        <taxon>Eukaryota</taxon>
        <taxon>Metazoa</taxon>
        <taxon>Chordata</taxon>
        <taxon>Craniata</taxon>
        <taxon>Vertebrata</taxon>
        <taxon>Euteleostomi</taxon>
        <taxon>Mammalia</taxon>
        <taxon>Eutheria</taxon>
        <taxon>Euarchontoglires</taxon>
        <taxon>Primates</taxon>
        <taxon>Haplorrhini</taxon>
        <taxon>Catarrhini</taxon>
        <taxon>Cercopithecidae</taxon>
        <taxon>Colobinae</taxon>
        <taxon>Colobus</taxon>
    </lineage>
</organism>
<dbReference type="AlphaFoldDB" id="A0A2K5KGC9"/>
<evidence type="ECO:0000256" key="6">
    <source>
        <dbReference type="ARBA" id="ARBA00047132"/>
    </source>
</evidence>
<dbReference type="Gene3D" id="3.30.460.80">
    <property type="entry name" value="NADH:ubiquinone oxidoreductase, 30kDa subunit"/>
    <property type="match status" value="1"/>
</dbReference>
<evidence type="ECO:0000256" key="4">
    <source>
        <dbReference type="ARBA" id="ARBA00031525"/>
    </source>
</evidence>
<protein>
    <recommendedName>
        <fullName evidence="2">NADH dehydrogenase [ubiquinone] iron-sulfur protein 3, mitochondrial</fullName>
    </recommendedName>
    <alternativeName>
        <fullName evidence="5">Complex I-30kD</fullName>
    </alternativeName>
    <alternativeName>
        <fullName evidence="4">NADH-ubiquinone oxidoreductase 30 kDa subunit</fullName>
    </alternativeName>
</protein>
<dbReference type="SUPFAM" id="SSF143243">
    <property type="entry name" value="Nqo5-like"/>
    <property type="match status" value="1"/>
</dbReference>
<sequence length="165" mass="17779">MAAAAAAPGAARLWWRGIVGAAALTRGAGRPSVLLLPVRRESAGADTRPTVRPRNDVAHKQLSAFGEYVAEILPKYVQQVQVSCFNELEVCIHPDGVIPVLTFLRDHTNAQFKSLVDLTAVDVPTRQNRFETESCSIARLECSGVILAHCNLRFPGSSYSPASAP</sequence>
<evidence type="ECO:0000256" key="1">
    <source>
        <dbReference type="ARBA" id="ARBA00007569"/>
    </source>
</evidence>
<evidence type="ECO:0000259" key="7">
    <source>
        <dbReference type="Pfam" id="PF00329"/>
    </source>
</evidence>
<reference evidence="8" key="2">
    <citation type="submission" date="2025-09" db="UniProtKB">
        <authorList>
            <consortium name="Ensembl"/>
        </authorList>
    </citation>
    <scope>IDENTIFICATION</scope>
</reference>
<dbReference type="Pfam" id="PF00329">
    <property type="entry name" value="Complex1_30kDa"/>
    <property type="match status" value="1"/>
</dbReference>
<dbReference type="Proteomes" id="UP000233080">
    <property type="component" value="Unassembled WGS sequence"/>
</dbReference>
<dbReference type="InterPro" id="IPR001268">
    <property type="entry name" value="NADH_UbQ_OxRdtase_30kDa_su"/>
</dbReference>
<dbReference type="PANTHER" id="PTHR10884">
    <property type="entry name" value="NADH DEHYDROGENASE UBIQUINONE IRON-SULFUR PROTEIN 3"/>
    <property type="match status" value="1"/>
</dbReference>
<keyword evidence="9" id="KW-1185">Reference proteome</keyword>
<accession>A0A2K5KGC9</accession>
<dbReference type="Ensembl" id="ENSCANT00000063401.1">
    <property type="protein sequence ID" value="ENSCANP00000040140.1"/>
    <property type="gene ID" value="ENSCANG00000043740.1"/>
</dbReference>
<comment type="similarity">
    <text evidence="1">Belongs to the complex I 30 kDa subunit family.</text>
</comment>
<feature type="domain" description="NADH:ubiquinone oxidoreductase 30kDa subunit" evidence="7">
    <location>
        <begin position="91"/>
        <end position="131"/>
    </location>
</feature>
<reference evidence="8" key="1">
    <citation type="submission" date="2025-08" db="UniProtKB">
        <authorList>
            <consortium name="Ensembl"/>
        </authorList>
    </citation>
    <scope>IDENTIFICATION</scope>
</reference>
<evidence type="ECO:0000256" key="5">
    <source>
        <dbReference type="ARBA" id="ARBA00033303"/>
    </source>
</evidence>
<comment type="subunit">
    <text evidence="6">Core subunit of respiratory chain NADH dehydrogenase (Complex I) which is composed of 45 different subunits. Interacts with NDUFAF3. Interacts with RAB5IF. Found in subcomplexes containing subunits NDUFS2, MT-ND1 and NDUFA13.</text>
</comment>
<name>A0A2K5KGC9_COLAP</name>
<evidence type="ECO:0000256" key="2">
    <source>
        <dbReference type="ARBA" id="ARBA00020084"/>
    </source>
</evidence>
<dbReference type="InterPro" id="IPR037232">
    <property type="entry name" value="NADH_quin_OxRdtase_su_C/D-like"/>
</dbReference>
<evidence type="ECO:0000313" key="9">
    <source>
        <dbReference type="Proteomes" id="UP000233080"/>
    </source>
</evidence>